<dbReference type="InterPro" id="IPR019734">
    <property type="entry name" value="TPR_rpt"/>
</dbReference>
<sequence>MQHNITWVVKVSFIPFRRWMALLFVLLLNAIHLSGFSQSSIDILKDEAESDDFEVKSGALMELFIAYRLLDLDSALNYAEKSQELSLQTGDSLMIVRTEIAIGYVYQEKGFYQLAIDHFKNALDIAQRNHFKDREKFVLNNLGLTHYYYGKYDEALQYHFQSLALREEENNQIEIAISCNNIGLVYYQIKDYNKAIEYFKKSLEIKKSLKDESKIEGTLINLGLCFSALNNYDEAVNNFTRVLKLCERNGCEDRIRVDALNGAGLAYYSLDNPQEAEVYLLKSMKIASNGGLQSHVVNNTHYLARIKKEKGHVKEALEMLNECQALAEEIDSRVWINKNYRLYGEIYALLKEFEKAYEYQTKYDSLSGLILNEEVIQNLANIQINYQEKENLETISLQKSEISRRTTLLILSMIIIFLAVVILVILYRNNQHRKKVNRKLYEANETIEKQNLELTNMNTVLEERVKERTQELNASNDALLKSNTELDNFIYKTSHDIRGPLATLQGVCNVALIDIEDKKSIDYFNKLSKTAERLNEILSKLLVINQINNSLISEEQIDFDGMIADIIGEQQNPETLKVISVEKEIQSGLQFRGDHDLLRIILTNLISNAFKFYNTSGRVESFISIKVFSNDLLHIQVIDNGIGIDENVSYKIFEIFSKASDMSDTAGLGLYLVKLAVEKLRGEIALSKAEDGFTQFEVTLPFH</sequence>
<dbReference type="InterPro" id="IPR003594">
    <property type="entry name" value="HATPase_dom"/>
</dbReference>
<evidence type="ECO:0000256" key="1">
    <source>
        <dbReference type="ARBA" id="ARBA00000085"/>
    </source>
</evidence>
<dbReference type="PROSITE" id="PS50005">
    <property type="entry name" value="TPR"/>
    <property type="match status" value="4"/>
</dbReference>
<evidence type="ECO:0000256" key="6">
    <source>
        <dbReference type="PROSITE-ProRule" id="PRU00339"/>
    </source>
</evidence>
<dbReference type="InterPro" id="IPR011990">
    <property type="entry name" value="TPR-like_helical_dom_sf"/>
</dbReference>
<keyword evidence="11" id="KW-1185">Reference proteome</keyword>
<keyword evidence="8" id="KW-0472">Membrane</keyword>
<name>A0A937FVJ8_9BACT</name>
<reference evidence="10" key="1">
    <citation type="submission" date="2021-01" db="EMBL/GenBank/DDBJ databases">
        <title>Fulvivirga kasyanovii gen. nov., sp nov., a novel member of the phylum Bacteroidetes isolated from seawater in a mussel farm.</title>
        <authorList>
            <person name="Zhao L.-H."/>
            <person name="Wang Z.-J."/>
        </authorList>
    </citation>
    <scope>NUCLEOTIDE SEQUENCE</scope>
    <source>
        <strain evidence="10">29W222</strain>
    </source>
</reference>
<dbReference type="GO" id="GO:0000156">
    <property type="term" value="F:phosphorelay response regulator activity"/>
    <property type="evidence" value="ECO:0007669"/>
    <property type="project" value="TreeGrafter"/>
</dbReference>
<dbReference type="EC" id="2.7.13.3" evidence="2"/>
<gene>
    <name evidence="10" type="ORF">JMN32_03045</name>
</gene>
<dbReference type="InterPro" id="IPR005467">
    <property type="entry name" value="His_kinase_dom"/>
</dbReference>
<dbReference type="GO" id="GO:0007234">
    <property type="term" value="P:osmosensory signaling via phosphorelay pathway"/>
    <property type="evidence" value="ECO:0007669"/>
    <property type="project" value="TreeGrafter"/>
</dbReference>
<dbReference type="SUPFAM" id="SSF48452">
    <property type="entry name" value="TPR-like"/>
    <property type="match status" value="2"/>
</dbReference>
<dbReference type="Proteomes" id="UP000614216">
    <property type="component" value="Unassembled WGS sequence"/>
</dbReference>
<dbReference type="PROSITE" id="PS50109">
    <property type="entry name" value="HIS_KIN"/>
    <property type="match status" value="1"/>
</dbReference>
<accession>A0A937FVJ8</accession>
<keyword evidence="4" id="KW-0808">Transferase</keyword>
<keyword evidence="8" id="KW-1133">Transmembrane helix</keyword>
<dbReference type="PROSITE" id="PS50293">
    <property type="entry name" value="TPR_REGION"/>
    <property type="match status" value="1"/>
</dbReference>
<evidence type="ECO:0000256" key="2">
    <source>
        <dbReference type="ARBA" id="ARBA00012438"/>
    </source>
</evidence>
<evidence type="ECO:0000256" key="7">
    <source>
        <dbReference type="SAM" id="Coils"/>
    </source>
</evidence>
<dbReference type="SMART" id="SM00028">
    <property type="entry name" value="TPR"/>
    <property type="match status" value="5"/>
</dbReference>
<evidence type="ECO:0000256" key="8">
    <source>
        <dbReference type="SAM" id="Phobius"/>
    </source>
</evidence>
<evidence type="ECO:0000259" key="9">
    <source>
        <dbReference type="PROSITE" id="PS50109"/>
    </source>
</evidence>
<comment type="caution">
    <text evidence="10">The sequence shown here is derived from an EMBL/GenBank/DDBJ whole genome shotgun (WGS) entry which is preliminary data.</text>
</comment>
<dbReference type="SUPFAM" id="SSF55874">
    <property type="entry name" value="ATPase domain of HSP90 chaperone/DNA topoisomerase II/histidine kinase"/>
    <property type="match status" value="1"/>
</dbReference>
<dbReference type="GO" id="GO:0000155">
    <property type="term" value="F:phosphorelay sensor kinase activity"/>
    <property type="evidence" value="ECO:0007669"/>
    <property type="project" value="InterPro"/>
</dbReference>
<dbReference type="Gene3D" id="3.30.565.10">
    <property type="entry name" value="Histidine kinase-like ATPase, C-terminal domain"/>
    <property type="match status" value="1"/>
</dbReference>
<dbReference type="AlphaFoldDB" id="A0A937FVJ8"/>
<feature type="repeat" description="TPR" evidence="6">
    <location>
        <begin position="216"/>
        <end position="249"/>
    </location>
</feature>
<dbReference type="Pfam" id="PF13424">
    <property type="entry name" value="TPR_12"/>
    <property type="match status" value="2"/>
</dbReference>
<protein>
    <recommendedName>
        <fullName evidence="2">histidine kinase</fullName>
        <ecNumber evidence="2">2.7.13.3</ecNumber>
    </recommendedName>
</protein>
<dbReference type="PRINTS" id="PR00344">
    <property type="entry name" value="BCTRLSENSOR"/>
</dbReference>
<keyword evidence="6" id="KW-0802">TPR repeat</keyword>
<dbReference type="PANTHER" id="PTHR42878">
    <property type="entry name" value="TWO-COMPONENT HISTIDINE KINASE"/>
    <property type="match status" value="1"/>
</dbReference>
<keyword evidence="8" id="KW-0812">Transmembrane</keyword>
<evidence type="ECO:0000313" key="11">
    <source>
        <dbReference type="Proteomes" id="UP000614216"/>
    </source>
</evidence>
<dbReference type="InterPro" id="IPR036890">
    <property type="entry name" value="HATPase_C_sf"/>
</dbReference>
<dbReference type="GO" id="GO:0030295">
    <property type="term" value="F:protein kinase activator activity"/>
    <property type="evidence" value="ECO:0007669"/>
    <property type="project" value="TreeGrafter"/>
</dbReference>
<feature type="repeat" description="TPR" evidence="6">
    <location>
        <begin position="176"/>
        <end position="209"/>
    </location>
</feature>
<dbReference type="Pfam" id="PF00512">
    <property type="entry name" value="HisKA"/>
    <property type="match status" value="1"/>
</dbReference>
<keyword evidence="5 10" id="KW-0418">Kinase</keyword>
<dbReference type="CDD" id="cd00075">
    <property type="entry name" value="HATPase"/>
    <property type="match status" value="1"/>
</dbReference>
<evidence type="ECO:0000256" key="3">
    <source>
        <dbReference type="ARBA" id="ARBA00022553"/>
    </source>
</evidence>
<dbReference type="Pfam" id="PF13181">
    <property type="entry name" value="TPR_8"/>
    <property type="match status" value="1"/>
</dbReference>
<dbReference type="InterPro" id="IPR003661">
    <property type="entry name" value="HisK_dim/P_dom"/>
</dbReference>
<dbReference type="Gene3D" id="1.10.287.130">
    <property type="match status" value="1"/>
</dbReference>
<feature type="repeat" description="TPR" evidence="6">
    <location>
        <begin position="136"/>
        <end position="169"/>
    </location>
</feature>
<keyword evidence="3" id="KW-0597">Phosphoprotein</keyword>
<feature type="transmembrane region" description="Helical" evidence="8">
    <location>
        <begin position="408"/>
        <end position="427"/>
    </location>
</feature>
<dbReference type="EMBL" id="JAEUGD010000004">
    <property type="protein sequence ID" value="MBL6445268.1"/>
    <property type="molecule type" value="Genomic_DNA"/>
</dbReference>
<dbReference type="InterPro" id="IPR036097">
    <property type="entry name" value="HisK_dim/P_sf"/>
</dbReference>
<dbReference type="RefSeq" id="WP_202854804.1">
    <property type="nucleotide sequence ID" value="NZ_JAEUGD010000004.1"/>
</dbReference>
<dbReference type="InterPro" id="IPR050351">
    <property type="entry name" value="BphY/WalK/GraS-like"/>
</dbReference>
<dbReference type="SUPFAM" id="SSF47384">
    <property type="entry name" value="Homodimeric domain of signal transducing histidine kinase"/>
    <property type="match status" value="1"/>
</dbReference>
<comment type="catalytic activity">
    <reaction evidence="1">
        <text>ATP + protein L-histidine = ADP + protein N-phospho-L-histidine.</text>
        <dbReference type="EC" id="2.7.13.3"/>
    </reaction>
</comment>
<dbReference type="PANTHER" id="PTHR42878:SF15">
    <property type="entry name" value="BACTERIOPHYTOCHROME"/>
    <property type="match status" value="1"/>
</dbReference>
<dbReference type="SMART" id="SM00388">
    <property type="entry name" value="HisKA"/>
    <property type="match status" value="1"/>
</dbReference>
<dbReference type="CDD" id="cd00082">
    <property type="entry name" value="HisKA"/>
    <property type="match status" value="1"/>
</dbReference>
<organism evidence="10 11">
    <name type="scientific">Fulvivirga marina</name>
    <dbReference type="NCBI Taxonomy" id="2494733"/>
    <lineage>
        <taxon>Bacteria</taxon>
        <taxon>Pseudomonadati</taxon>
        <taxon>Bacteroidota</taxon>
        <taxon>Cytophagia</taxon>
        <taxon>Cytophagales</taxon>
        <taxon>Fulvivirgaceae</taxon>
        <taxon>Fulvivirga</taxon>
    </lineage>
</organism>
<proteinExistence type="predicted"/>
<feature type="domain" description="Histidine kinase" evidence="9">
    <location>
        <begin position="492"/>
        <end position="703"/>
    </location>
</feature>
<evidence type="ECO:0000256" key="4">
    <source>
        <dbReference type="ARBA" id="ARBA00022679"/>
    </source>
</evidence>
<dbReference type="Gene3D" id="1.25.40.10">
    <property type="entry name" value="Tetratricopeptide repeat domain"/>
    <property type="match status" value="3"/>
</dbReference>
<dbReference type="SMART" id="SM00387">
    <property type="entry name" value="HATPase_c"/>
    <property type="match status" value="1"/>
</dbReference>
<keyword evidence="7" id="KW-0175">Coiled coil</keyword>
<feature type="coiled-coil region" evidence="7">
    <location>
        <begin position="433"/>
        <end position="464"/>
    </location>
</feature>
<feature type="repeat" description="TPR" evidence="6">
    <location>
        <begin position="96"/>
        <end position="129"/>
    </location>
</feature>
<evidence type="ECO:0000313" key="10">
    <source>
        <dbReference type="EMBL" id="MBL6445268.1"/>
    </source>
</evidence>
<evidence type="ECO:0000256" key="5">
    <source>
        <dbReference type="ARBA" id="ARBA00022777"/>
    </source>
</evidence>
<dbReference type="Pfam" id="PF02518">
    <property type="entry name" value="HATPase_c"/>
    <property type="match status" value="1"/>
</dbReference>
<dbReference type="InterPro" id="IPR004358">
    <property type="entry name" value="Sig_transdc_His_kin-like_C"/>
</dbReference>